<organism evidence="1">
    <name type="scientific">viral metagenome</name>
    <dbReference type="NCBI Taxonomy" id="1070528"/>
    <lineage>
        <taxon>unclassified sequences</taxon>
        <taxon>metagenomes</taxon>
        <taxon>organismal metagenomes</taxon>
    </lineage>
</organism>
<proteinExistence type="predicted"/>
<name>A0A6C0BMJ9_9ZZZZ</name>
<protein>
    <submittedName>
        <fullName evidence="1">Uncharacterized protein</fullName>
    </submittedName>
</protein>
<dbReference type="EMBL" id="MN739193">
    <property type="protein sequence ID" value="QHS92894.1"/>
    <property type="molecule type" value="Genomic_DNA"/>
</dbReference>
<reference evidence="1" key="1">
    <citation type="journal article" date="2020" name="Nature">
        <title>Giant virus diversity and host interactions through global metagenomics.</title>
        <authorList>
            <person name="Schulz F."/>
            <person name="Roux S."/>
            <person name="Paez-Espino D."/>
            <person name="Jungbluth S."/>
            <person name="Walsh D.A."/>
            <person name="Denef V.J."/>
            <person name="McMahon K.D."/>
            <person name="Konstantinidis K.T."/>
            <person name="Eloe-Fadrosh E.A."/>
            <person name="Kyrpides N.C."/>
            <person name="Woyke T."/>
        </authorList>
    </citation>
    <scope>NUCLEOTIDE SEQUENCE</scope>
    <source>
        <strain evidence="1">GVMAG-M-3300017651-5</strain>
    </source>
</reference>
<sequence length="300" mass="35352">MTISLLDQLPQDTLLLIARFGDTIPEALHHSTLEQFFSVKYPMYDVHWLSLLHRCRLMLRPGDYWYDIVSFYYTYCNDIKIVKTSSDLPGDLPWDVLSVVVTDPSIDDQQSIILSLKGRCSVIPDLPRGLYELHRTESYILLGSYPGMGRVLDLKIRDNRPFTRAEDVREIPTESISCQSFIEYMIREDLHIEIELIYSEFKRRASMLEGYLRHPQSLEVMMYHLVDYDHLVRMCMYGAIEEEDTFQIDVWDSWTNYDITELERVHRNVVWYDNLIVVRGSVEGLRDHLLILNNLAQNVY</sequence>
<evidence type="ECO:0000313" key="1">
    <source>
        <dbReference type="EMBL" id="QHS92894.1"/>
    </source>
</evidence>
<accession>A0A6C0BMJ9</accession>
<dbReference type="AlphaFoldDB" id="A0A6C0BMJ9"/>